<dbReference type="GO" id="GO:0070534">
    <property type="term" value="P:protein K63-linked ubiquitination"/>
    <property type="evidence" value="ECO:0007669"/>
    <property type="project" value="UniProtKB-UniRule"/>
</dbReference>
<comment type="subunit">
    <text evidence="1">Homotetramer.</text>
</comment>
<comment type="subcellular location">
    <subcellularLocation>
        <location evidence="1">Nucleus</location>
    </subcellularLocation>
</comment>
<sequence length="241" mass="27122">MDDIVPIKTGKIVKPRPVQAASIPGMLGMLQNVCNLGYEVFFMIFGMGWVDAIKFCIGAKIAHDKARAESCSLPGFGVNIVTVVMVVVLGFSQKIDRRSDGQMTFLEKIVLEFIPAVGACLSIADIVFLWKKEHSSHIVGYHKWFYSCSELMVRVLICITESLVVLLNISFGIAINVIRIKRPSYKNRYILARVSYTTHFLEDPFLSNGVDLEEGGYQDLENDGNFWDLMTFNFITPVMTY</sequence>
<comment type="pathway">
    <text evidence="1">Protein modification; protein ubiquitination.</text>
</comment>
<dbReference type="Proteomes" id="UP001374535">
    <property type="component" value="Chromosome 11"/>
</dbReference>
<organism evidence="3 4">
    <name type="scientific">Vigna mungo</name>
    <name type="common">Black gram</name>
    <name type="synonym">Phaseolus mungo</name>
    <dbReference type="NCBI Taxonomy" id="3915"/>
    <lineage>
        <taxon>Eukaryota</taxon>
        <taxon>Viridiplantae</taxon>
        <taxon>Streptophyta</taxon>
        <taxon>Embryophyta</taxon>
        <taxon>Tracheophyta</taxon>
        <taxon>Spermatophyta</taxon>
        <taxon>Magnoliopsida</taxon>
        <taxon>eudicotyledons</taxon>
        <taxon>Gunneridae</taxon>
        <taxon>Pentapetalae</taxon>
        <taxon>rosids</taxon>
        <taxon>fabids</taxon>
        <taxon>Fabales</taxon>
        <taxon>Fabaceae</taxon>
        <taxon>Papilionoideae</taxon>
        <taxon>50 kb inversion clade</taxon>
        <taxon>NPAAA clade</taxon>
        <taxon>indigoferoid/millettioid clade</taxon>
        <taxon>Phaseoleae</taxon>
        <taxon>Vigna</taxon>
    </lineage>
</organism>
<keyword evidence="1" id="KW-0833">Ubl conjugation pathway</keyword>
<dbReference type="GO" id="GO:0006281">
    <property type="term" value="P:DNA repair"/>
    <property type="evidence" value="ECO:0007669"/>
    <property type="project" value="UniProtKB-KW"/>
</dbReference>
<dbReference type="GO" id="GO:0061630">
    <property type="term" value="F:ubiquitin protein ligase activity"/>
    <property type="evidence" value="ECO:0007669"/>
    <property type="project" value="UniProtKB-UniRule"/>
</dbReference>
<keyword evidence="1" id="KW-0508">mRNA splicing</keyword>
<evidence type="ECO:0000256" key="2">
    <source>
        <dbReference type="SAM" id="Phobius"/>
    </source>
</evidence>
<keyword evidence="1" id="KW-0747">Spliceosome</keyword>
<evidence type="ECO:0000313" key="4">
    <source>
        <dbReference type="Proteomes" id="UP001374535"/>
    </source>
</evidence>
<accession>A0AAQ3RB25</accession>
<evidence type="ECO:0000313" key="3">
    <source>
        <dbReference type="EMBL" id="WVY90003.1"/>
    </source>
</evidence>
<comment type="catalytic activity">
    <reaction evidence="1">
        <text>S-ubiquitinyl-[E2 ubiquitin-conjugating enzyme]-L-cysteine + [acceptor protein]-L-lysine = [E2 ubiquitin-conjugating enzyme]-L-cysteine + N(6)-ubiquitinyl-[acceptor protein]-L-lysine.</text>
        <dbReference type="EC" id="2.3.2.27"/>
    </reaction>
</comment>
<dbReference type="EC" id="2.3.2.27" evidence="1"/>
<keyword evidence="1" id="KW-0507">mRNA processing</keyword>
<gene>
    <name evidence="3" type="ORF">V8G54_035517</name>
</gene>
<keyword evidence="2" id="KW-1133">Transmembrane helix</keyword>
<keyword evidence="2" id="KW-0812">Transmembrane</keyword>
<keyword evidence="2" id="KW-0472">Membrane</keyword>
<name>A0AAQ3RB25_VIGMU</name>
<dbReference type="GO" id="GO:0000974">
    <property type="term" value="C:Prp19 complex"/>
    <property type="evidence" value="ECO:0007669"/>
    <property type="project" value="UniProtKB-UniRule"/>
</dbReference>
<evidence type="ECO:0000256" key="1">
    <source>
        <dbReference type="RuleBase" id="RU367101"/>
    </source>
</evidence>
<feature type="transmembrane region" description="Helical" evidence="2">
    <location>
        <begin position="36"/>
        <end position="61"/>
    </location>
</feature>
<keyword evidence="1" id="KW-0808">Transferase</keyword>
<dbReference type="GO" id="GO:0000398">
    <property type="term" value="P:mRNA splicing, via spliceosome"/>
    <property type="evidence" value="ECO:0007669"/>
    <property type="project" value="InterPro"/>
</dbReference>
<dbReference type="PANTHER" id="PTHR43995">
    <property type="entry name" value="PRE-MRNA-PROCESSING FACTOR 19"/>
    <property type="match status" value="1"/>
</dbReference>
<protein>
    <recommendedName>
        <fullName evidence="1">Pre-mRNA-processing factor 19</fullName>
        <ecNumber evidence="1">2.3.2.27</ecNumber>
    </recommendedName>
</protein>
<dbReference type="GO" id="GO:0005737">
    <property type="term" value="C:cytoplasm"/>
    <property type="evidence" value="ECO:0007669"/>
    <property type="project" value="TreeGrafter"/>
</dbReference>
<keyword evidence="1" id="KW-0539">Nucleus</keyword>
<feature type="transmembrane region" description="Helical" evidence="2">
    <location>
        <begin position="73"/>
        <end position="92"/>
    </location>
</feature>
<keyword evidence="1" id="KW-0227">DNA damage</keyword>
<feature type="transmembrane region" description="Helical" evidence="2">
    <location>
        <begin position="113"/>
        <end position="131"/>
    </location>
</feature>
<dbReference type="EMBL" id="CP144690">
    <property type="protein sequence ID" value="WVY90003.1"/>
    <property type="molecule type" value="Genomic_DNA"/>
</dbReference>
<dbReference type="AlphaFoldDB" id="A0AAQ3RB25"/>
<dbReference type="GO" id="GO:0071006">
    <property type="term" value="C:U2-type catalytic step 1 spliceosome"/>
    <property type="evidence" value="ECO:0007669"/>
    <property type="project" value="TreeGrafter"/>
</dbReference>
<comment type="function">
    <text evidence="1">Ubiquitin-protein ligase which is mainly involved pre-mRNA splicing and DNA repair. Required for pre-mRNA splicing as component of the spliceosome.</text>
</comment>
<dbReference type="PANTHER" id="PTHR43995:SF1">
    <property type="entry name" value="PRE-MRNA-PROCESSING FACTOR 19"/>
    <property type="match status" value="1"/>
</dbReference>
<reference evidence="3 4" key="1">
    <citation type="journal article" date="2023" name="Life. Sci Alliance">
        <title>Evolutionary insights into 3D genome organization and epigenetic landscape of Vigna mungo.</title>
        <authorList>
            <person name="Junaid A."/>
            <person name="Singh B."/>
            <person name="Bhatia S."/>
        </authorList>
    </citation>
    <scope>NUCLEOTIDE SEQUENCE [LARGE SCALE GENOMIC DNA]</scope>
    <source>
        <strain evidence="3">Urdbean</strain>
    </source>
</reference>
<keyword evidence="1" id="KW-0234">DNA repair</keyword>
<keyword evidence="4" id="KW-1185">Reference proteome</keyword>
<proteinExistence type="inferred from homology"/>
<feature type="transmembrane region" description="Helical" evidence="2">
    <location>
        <begin position="151"/>
        <end position="178"/>
    </location>
</feature>
<dbReference type="InterPro" id="IPR038959">
    <property type="entry name" value="Prp19"/>
</dbReference>
<comment type="similarity">
    <text evidence="1">Belongs to the WD repeat PRP19 family.</text>
</comment>